<dbReference type="PRINTS" id="PR00081">
    <property type="entry name" value="GDHRDH"/>
</dbReference>
<evidence type="ECO:0000256" key="2">
    <source>
        <dbReference type="ARBA" id="ARBA00023002"/>
    </source>
</evidence>
<reference evidence="3 4" key="1">
    <citation type="journal article" date="2024" name="J. Plant Pathol.">
        <title>Sequence and assembly of the genome of Seiridium unicorne, isolate CBS 538.82, causal agent of cypress canker disease.</title>
        <authorList>
            <person name="Scali E."/>
            <person name="Rocca G.D."/>
            <person name="Danti R."/>
            <person name="Garbelotto M."/>
            <person name="Barberini S."/>
            <person name="Baroncelli R."/>
            <person name="Emiliani G."/>
        </authorList>
    </citation>
    <scope>NUCLEOTIDE SEQUENCE [LARGE SCALE GENOMIC DNA]</scope>
    <source>
        <strain evidence="3 4">BM-138-508</strain>
    </source>
</reference>
<gene>
    <name evidence="3" type="ORF">SUNI508_11140</name>
</gene>
<proteinExistence type="inferred from homology"/>
<evidence type="ECO:0000256" key="1">
    <source>
        <dbReference type="ARBA" id="ARBA00006484"/>
    </source>
</evidence>
<keyword evidence="4" id="KW-1185">Reference proteome</keyword>
<dbReference type="EMBL" id="JARVKF010000425">
    <property type="protein sequence ID" value="KAK9414567.1"/>
    <property type="molecule type" value="Genomic_DNA"/>
</dbReference>
<dbReference type="Pfam" id="PF00106">
    <property type="entry name" value="adh_short"/>
    <property type="match status" value="1"/>
</dbReference>
<protein>
    <submittedName>
        <fullName evidence="3">NAD(P)-binding protein</fullName>
    </submittedName>
</protein>
<organism evidence="3 4">
    <name type="scientific">Seiridium unicorne</name>
    <dbReference type="NCBI Taxonomy" id="138068"/>
    <lineage>
        <taxon>Eukaryota</taxon>
        <taxon>Fungi</taxon>
        <taxon>Dikarya</taxon>
        <taxon>Ascomycota</taxon>
        <taxon>Pezizomycotina</taxon>
        <taxon>Sordariomycetes</taxon>
        <taxon>Xylariomycetidae</taxon>
        <taxon>Amphisphaeriales</taxon>
        <taxon>Sporocadaceae</taxon>
        <taxon>Seiridium</taxon>
    </lineage>
</organism>
<keyword evidence="2" id="KW-0560">Oxidoreductase</keyword>
<dbReference type="SUPFAM" id="SSF51735">
    <property type="entry name" value="NAD(P)-binding Rossmann-fold domains"/>
    <property type="match status" value="1"/>
</dbReference>
<dbReference type="InterPro" id="IPR002347">
    <property type="entry name" value="SDR_fam"/>
</dbReference>
<accession>A0ABR2UJ82</accession>
<name>A0ABR2UJ82_9PEZI</name>
<dbReference type="Gene3D" id="3.40.50.720">
    <property type="entry name" value="NAD(P)-binding Rossmann-like Domain"/>
    <property type="match status" value="1"/>
</dbReference>
<dbReference type="InterPro" id="IPR036291">
    <property type="entry name" value="NAD(P)-bd_dom_sf"/>
</dbReference>
<dbReference type="PANTHER" id="PTHR24320">
    <property type="entry name" value="RETINOL DEHYDROGENASE"/>
    <property type="match status" value="1"/>
</dbReference>
<dbReference type="PANTHER" id="PTHR24320:SF272">
    <property type="entry name" value="NAD(P)-BINDING ROSSMANN-FOLD SUPERFAMILY PROTEIN"/>
    <property type="match status" value="1"/>
</dbReference>
<comment type="caution">
    <text evidence="3">The sequence shown here is derived from an EMBL/GenBank/DDBJ whole genome shotgun (WGS) entry which is preliminary data.</text>
</comment>
<sequence>MVSLTDPYADLHQDPRGEDDVRPTALRIIEDEGLVGKMVDKVMLVTGGSSGLGIETVRALYATGATVFMQVRNIPKGQAVRQEILTSIKSDGSINLLEMRLDSLQSVREGVAALLRQTSTLNVLVNNAGVRNTPDGLTEDGFETQLAVNHLAHFLIFQLLRDTLLASSTPAFASRVVNVTSGAQNRAAIDFENLNLRGGAYEPRLAYANSKIANIWMANHVERLYGDRGLHALSVHPGGILTGLQKEDDEATRRRLLADPELARALKSPAQGAATQVWAAVAKVWEGSGGKYLEDCRVSRPSEKPSILWGGHGPNTYNENRELELWKLSNKMVGLGAGE</sequence>
<comment type="similarity">
    <text evidence="1">Belongs to the short-chain dehydrogenases/reductases (SDR) family.</text>
</comment>
<evidence type="ECO:0000313" key="4">
    <source>
        <dbReference type="Proteomes" id="UP001408356"/>
    </source>
</evidence>
<dbReference type="Proteomes" id="UP001408356">
    <property type="component" value="Unassembled WGS sequence"/>
</dbReference>
<evidence type="ECO:0000313" key="3">
    <source>
        <dbReference type="EMBL" id="KAK9414567.1"/>
    </source>
</evidence>